<evidence type="ECO:0000313" key="2">
    <source>
        <dbReference type="EMBL" id="MCT7977716.1"/>
    </source>
</evidence>
<dbReference type="InterPro" id="IPR050168">
    <property type="entry name" value="AAA_ATPase_domain"/>
</dbReference>
<name>A0ABT2N5G9_9CYAN</name>
<dbReference type="Proteomes" id="UP001525961">
    <property type="component" value="Unassembled WGS sequence"/>
</dbReference>
<sequence length="370" mass="41581">MAANCVVGFACYQSIPRFLSYMAARGDLIRKLFRSFSENDREEFYAAARELIEEERNKNHLLLANDLEKSLQLTTPAKRVASNGSPWQNYPEVPTAKDTGLPLIAVKQYELTWEDVILTEKNRQILETVVLENRKQDILSAHNLKPRSTLLFCGPPGCGKTLTAQILGSVLFLPLVYVNLSAVFSSYLGETALNLKLIFDYIEKGQWVVLFDEFDAIGKDRNAANEHGEIKRVVNSLLQLIDSANHNSIFVAATNHSSMLDSAIWRRFDEVLLFEKPSQELIISLLLKNLGSIRHEINVEQFAQRLEGATGADIERICQNAIKSVILSGEKVLKSEDLEAAIQHHQDRMEVITRSQKNQEGVTGDPNGEL</sequence>
<dbReference type="Gene3D" id="1.10.8.60">
    <property type="match status" value="1"/>
</dbReference>
<dbReference type="InterPro" id="IPR027417">
    <property type="entry name" value="P-loop_NTPase"/>
</dbReference>
<proteinExistence type="predicted"/>
<keyword evidence="3" id="KW-1185">Reference proteome</keyword>
<dbReference type="EMBL" id="JAMXFA010000008">
    <property type="protein sequence ID" value="MCT7977716.1"/>
    <property type="molecule type" value="Genomic_DNA"/>
</dbReference>
<dbReference type="PANTHER" id="PTHR23077:SF198">
    <property type="entry name" value="ATP-DEPENDENT ZINC METALLOPROTEASE FTSH"/>
    <property type="match status" value="1"/>
</dbReference>
<dbReference type="PANTHER" id="PTHR23077">
    <property type="entry name" value="AAA-FAMILY ATPASE"/>
    <property type="match status" value="1"/>
</dbReference>
<dbReference type="RefSeq" id="WP_261235179.1">
    <property type="nucleotide sequence ID" value="NZ_JAMXFA010000008.1"/>
</dbReference>
<organism evidence="2 3">
    <name type="scientific">Laspinema olomoucense D3b</name>
    <dbReference type="NCBI Taxonomy" id="2953688"/>
    <lineage>
        <taxon>Bacteria</taxon>
        <taxon>Bacillati</taxon>
        <taxon>Cyanobacteriota</taxon>
        <taxon>Cyanophyceae</taxon>
        <taxon>Oscillatoriophycideae</taxon>
        <taxon>Oscillatoriales</taxon>
        <taxon>Laspinemataceae</taxon>
        <taxon>Laspinema</taxon>
        <taxon>Laspinema olomoucense</taxon>
    </lineage>
</organism>
<accession>A0ABT2N5G9</accession>
<feature type="domain" description="AAA+ ATPase" evidence="1">
    <location>
        <begin position="146"/>
        <end position="278"/>
    </location>
</feature>
<reference evidence="2 3" key="1">
    <citation type="journal article" date="2022" name="Front. Microbiol.">
        <title>High genomic differentiation and limited gene flow indicate recent cryptic speciation within the genus Laspinema (cyanobacteria).</title>
        <authorList>
            <person name="Stanojkovic A."/>
            <person name="Skoupy S."/>
            <person name="Skaloud P."/>
            <person name="Dvorak P."/>
        </authorList>
    </citation>
    <scope>NUCLEOTIDE SEQUENCE [LARGE SCALE GENOMIC DNA]</scope>
    <source>
        <strain evidence="2 3">D3b</strain>
    </source>
</reference>
<protein>
    <submittedName>
        <fullName evidence="2">AAA family ATPase</fullName>
    </submittedName>
</protein>
<dbReference type="CDD" id="cd19481">
    <property type="entry name" value="RecA-like_protease"/>
    <property type="match status" value="1"/>
</dbReference>
<dbReference type="InterPro" id="IPR003593">
    <property type="entry name" value="AAA+_ATPase"/>
</dbReference>
<gene>
    <name evidence="2" type="ORF">NG792_08365</name>
</gene>
<evidence type="ECO:0000313" key="3">
    <source>
        <dbReference type="Proteomes" id="UP001525961"/>
    </source>
</evidence>
<dbReference type="SMART" id="SM00382">
    <property type="entry name" value="AAA"/>
    <property type="match status" value="1"/>
</dbReference>
<dbReference type="InterPro" id="IPR003959">
    <property type="entry name" value="ATPase_AAA_core"/>
</dbReference>
<dbReference type="Pfam" id="PF00004">
    <property type="entry name" value="AAA"/>
    <property type="match status" value="1"/>
</dbReference>
<evidence type="ECO:0000259" key="1">
    <source>
        <dbReference type="SMART" id="SM00382"/>
    </source>
</evidence>
<dbReference type="SUPFAM" id="SSF52540">
    <property type="entry name" value="P-loop containing nucleoside triphosphate hydrolases"/>
    <property type="match status" value="1"/>
</dbReference>
<comment type="caution">
    <text evidence="2">The sequence shown here is derived from an EMBL/GenBank/DDBJ whole genome shotgun (WGS) entry which is preliminary data.</text>
</comment>
<dbReference type="Gene3D" id="3.40.50.300">
    <property type="entry name" value="P-loop containing nucleotide triphosphate hydrolases"/>
    <property type="match status" value="1"/>
</dbReference>